<evidence type="ECO:0000313" key="2">
    <source>
        <dbReference type="EMBL" id="GHI37803.1"/>
    </source>
</evidence>
<proteinExistence type="predicted"/>
<dbReference type="EMBL" id="BNDY01000002">
    <property type="protein sequence ID" value="GHI37803.1"/>
    <property type="molecule type" value="Genomic_DNA"/>
</dbReference>
<evidence type="ECO:0008006" key="4">
    <source>
        <dbReference type="Google" id="ProtNLM"/>
    </source>
</evidence>
<accession>A0ABQ3QKL3</accession>
<reference evidence="2" key="1">
    <citation type="submission" date="2024-05" db="EMBL/GenBank/DDBJ databases">
        <title>Whole genome shotgun sequence of Streptomyces violascens NBRC 12920.</title>
        <authorList>
            <person name="Komaki H."/>
            <person name="Tamura T."/>
        </authorList>
    </citation>
    <scope>NUCLEOTIDE SEQUENCE</scope>
    <source>
        <strain evidence="2">NBRC 12920</strain>
    </source>
</reference>
<sequence length="112" mass="12935">MALPVRRRHLDRPLRRGHRPHRAARRGLALGREQLDHPQRQGFANGLTRPQLIAVTDHVNQAKGDKDPAKWLPSQTSYRCTYARMWVDVEHYYRLTVDSAEKSALQGILDNC</sequence>
<dbReference type="PANTHER" id="PTHR24094">
    <property type="entry name" value="SECRETED PROTEIN"/>
    <property type="match status" value="1"/>
</dbReference>
<feature type="region of interest" description="Disordered" evidence="1">
    <location>
        <begin position="1"/>
        <end position="24"/>
    </location>
</feature>
<dbReference type="PANTHER" id="PTHR24094:SF15">
    <property type="entry name" value="AMP-DEPENDENT SYNTHETASE_LIGASE DOMAIN-CONTAINING PROTEIN-RELATED"/>
    <property type="match status" value="1"/>
</dbReference>
<keyword evidence="3" id="KW-1185">Reference proteome</keyword>
<organism evidence="2 3">
    <name type="scientific">Streptomyces violascens</name>
    <dbReference type="NCBI Taxonomy" id="67381"/>
    <lineage>
        <taxon>Bacteria</taxon>
        <taxon>Bacillati</taxon>
        <taxon>Actinomycetota</taxon>
        <taxon>Actinomycetes</taxon>
        <taxon>Kitasatosporales</taxon>
        <taxon>Streptomycetaceae</taxon>
        <taxon>Streptomyces</taxon>
    </lineage>
</organism>
<evidence type="ECO:0000256" key="1">
    <source>
        <dbReference type="SAM" id="MobiDB-lite"/>
    </source>
</evidence>
<comment type="caution">
    <text evidence="2">The sequence shown here is derived from an EMBL/GenBank/DDBJ whole genome shotgun (WGS) entry which is preliminary data.</text>
</comment>
<gene>
    <name evidence="2" type="ORF">Sviol_22110</name>
</gene>
<evidence type="ECO:0000313" key="3">
    <source>
        <dbReference type="Proteomes" id="UP001050808"/>
    </source>
</evidence>
<name>A0ABQ3QKL3_9ACTN</name>
<dbReference type="Proteomes" id="UP001050808">
    <property type="component" value="Unassembled WGS sequence"/>
</dbReference>
<protein>
    <recommendedName>
        <fullName evidence="4">DUF1524 domain-containing protein</fullName>
    </recommendedName>
</protein>